<dbReference type="AlphaFoldDB" id="A0A396JRM4"/>
<evidence type="ECO:0000313" key="5">
    <source>
        <dbReference type="EMBL" id="RHN78868.1"/>
    </source>
</evidence>
<organism evidence="5">
    <name type="scientific">Medicago truncatula</name>
    <name type="common">Barrel medic</name>
    <name type="synonym">Medicago tribuloides</name>
    <dbReference type="NCBI Taxonomy" id="3880"/>
    <lineage>
        <taxon>Eukaryota</taxon>
        <taxon>Viridiplantae</taxon>
        <taxon>Streptophyta</taxon>
        <taxon>Embryophyta</taxon>
        <taxon>Tracheophyta</taxon>
        <taxon>Spermatophyta</taxon>
        <taxon>Magnoliopsida</taxon>
        <taxon>eudicotyledons</taxon>
        <taxon>Gunneridae</taxon>
        <taxon>Pentapetalae</taxon>
        <taxon>rosids</taxon>
        <taxon>fabids</taxon>
        <taxon>Fabales</taxon>
        <taxon>Fabaceae</taxon>
        <taxon>Papilionoideae</taxon>
        <taxon>50 kb inversion clade</taxon>
        <taxon>NPAAA clade</taxon>
        <taxon>Hologalegina</taxon>
        <taxon>IRL clade</taxon>
        <taxon>Trifolieae</taxon>
        <taxon>Medicago</taxon>
    </lineage>
</organism>
<proteinExistence type="predicted"/>
<gene>
    <name evidence="5" type="ORF">MtrunA17_Chr1g0170641</name>
</gene>
<evidence type="ECO:0000256" key="3">
    <source>
        <dbReference type="ARBA" id="ARBA00023004"/>
    </source>
</evidence>
<dbReference type="InterPro" id="IPR027443">
    <property type="entry name" value="IPNS-like_sf"/>
</dbReference>
<dbReference type="EMBL" id="PSQE01000001">
    <property type="protein sequence ID" value="RHN78868.1"/>
    <property type="molecule type" value="Genomic_DNA"/>
</dbReference>
<evidence type="ECO:0000256" key="2">
    <source>
        <dbReference type="ARBA" id="ARBA00023002"/>
    </source>
</evidence>
<name>A0A396JRM4_MEDTR</name>
<evidence type="ECO:0000256" key="1">
    <source>
        <dbReference type="ARBA" id="ARBA00022723"/>
    </source>
</evidence>
<sequence>MENGENLSSFYTLDNAQEKSISHVPQNFVIPNMHRPNLETKYANLAVVDMAALKNGSASRSRVIQEIRDSCRRLGFFQVVNHGVSESVLEEALSVASKFFDLPTKEKVNLMSNDVYKPVRYCTSIKDGVDKVQFWRVFLKHYANPLKDWIHMWPENPSDYRYYIH</sequence>
<dbReference type="Gramene" id="rna2532">
    <property type="protein sequence ID" value="RHN78868.1"/>
    <property type="gene ID" value="gene2532"/>
</dbReference>
<dbReference type="GO" id="GO:0045486">
    <property type="term" value="F:flavanone 3-dioxygenase activity"/>
    <property type="evidence" value="ECO:0007669"/>
    <property type="project" value="UniProtKB-EC"/>
</dbReference>
<keyword evidence="5" id="KW-0223">Dioxygenase</keyword>
<dbReference type="Pfam" id="PF14226">
    <property type="entry name" value="DIOX_N"/>
    <property type="match status" value="1"/>
</dbReference>
<accession>A0A396JRM4</accession>
<dbReference type="EC" id="1.14.11.9" evidence="5"/>
<dbReference type="Gene3D" id="2.60.120.330">
    <property type="entry name" value="B-lactam Antibiotic, Isopenicillin N Synthase, Chain"/>
    <property type="match status" value="1"/>
</dbReference>
<keyword evidence="3" id="KW-0408">Iron</keyword>
<dbReference type="PANTHER" id="PTHR10209:SF751">
    <property type="entry name" value="OS06G0255100 PROTEIN"/>
    <property type="match status" value="1"/>
</dbReference>
<dbReference type="Proteomes" id="UP000265566">
    <property type="component" value="Chromosome 1"/>
</dbReference>
<dbReference type="InterPro" id="IPR026992">
    <property type="entry name" value="DIOX_N"/>
</dbReference>
<evidence type="ECO:0000259" key="4">
    <source>
        <dbReference type="Pfam" id="PF14226"/>
    </source>
</evidence>
<keyword evidence="1" id="KW-0479">Metal-binding</keyword>
<keyword evidence="2 5" id="KW-0560">Oxidoreductase</keyword>
<comment type="caution">
    <text evidence="5">The sequence shown here is derived from an EMBL/GenBank/DDBJ whole genome shotgun (WGS) entry which is preliminary data.</text>
</comment>
<dbReference type="SUPFAM" id="SSF51197">
    <property type="entry name" value="Clavaminate synthase-like"/>
    <property type="match status" value="1"/>
</dbReference>
<protein>
    <submittedName>
        <fullName evidence="5">Putative flavanone 3-dioxygenase</fullName>
        <ecNumber evidence="5">1.14.11.9</ecNumber>
    </submittedName>
</protein>
<dbReference type="GO" id="GO:0046872">
    <property type="term" value="F:metal ion binding"/>
    <property type="evidence" value="ECO:0007669"/>
    <property type="project" value="UniProtKB-KW"/>
</dbReference>
<dbReference type="PANTHER" id="PTHR10209">
    <property type="entry name" value="OXIDOREDUCTASE, 2OG-FE II OXYGENASE FAMILY PROTEIN"/>
    <property type="match status" value="1"/>
</dbReference>
<reference evidence="5" key="1">
    <citation type="journal article" date="2018" name="Nat. Plants">
        <title>Whole-genome landscape of Medicago truncatula symbiotic genes.</title>
        <authorList>
            <person name="Pecrix Y."/>
            <person name="Gamas P."/>
            <person name="Carrere S."/>
        </authorList>
    </citation>
    <scope>NUCLEOTIDE SEQUENCE</scope>
    <source>
        <tissue evidence="5">Leaves</tissue>
    </source>
</reference>
<feature type="domain" description="Non-haem dioxygenase N-terminal" evidence="4">
    <location>
        <begin position="47"/>
        <end position="156"/>
    </location>
</feature>